<comment type="caution">
    <text evidence="3">The sequence shown here is derived from an EMBL/GenBank/DDBJ whole genome shotgun (WGS) entry which is preliminary data.</text>
</comment>
<protein>
    <recommendedName>
        <fullName evidence="2">Retrotransposon gag domain-containing protein</fullName>
    </recommendedName>
</protein>
<organism evidence="3 4">
    <name type="scientific">Dendrobium nobile</name>
    <name type="common">Orchid</name>
    <dbReference type="NCBI Taxonomy" id="94219"/>
    <lineage>
        <taxon>Eukaryota</taxon>
        <taxon>Viridiplantae</taxon>
        <taxon>Streptophyta</taxon>
        <taxon>Embryophyta</taxon>
        <taxon>Tracheophyta</taxon>
        <taxon>Spermatophyta</taxon>
        <taxon>Magnoliopsida</taxon>
        <taxon>Liliopsida</taxon>
        <taxon>Asparagales</taxon>
        <taxon>Orchidaceae</taxon>
        <taxon>Epidendroideae</taxon>
        <taxon>Malaxideae</taxon>
        <taxon>Dendrobiinae</taxon>
        <taxon>Dendrobium</taxon>
    </lineage>
</organism>
<evidence type="ECO:0000313" key="4">
    <source>
        <dbReference type="Proteomes" id="UP000829196"/>
    </source>
</evidence>
<dbReference type="AlphaFoldDB" id="A0A8T3A8D2"/>
<proteinExistence type="predicted"/>
<keyword evidence="4" id="KW-1185">Reference proteome</keyword>
<dbReference type="PANTHER" id="PTHR35046:SF21">
    <property type="entry name" value="RETROTRANSPOSON GAG DOMAIN-CONTAINING PROTEIN-RELATED"/>
    <property type="match status" value="1"/>
</dbReference>
<dbReference type="OrthoDB" id="1731207at2759"/>
<feature type="region of interest" description="Disordered" evidence="1">
    <location>
        <begin position="1"/>
        <end position="25"/>
    </location>
</feature>
<sequence>MVEDLQHEDSSSEEGDSRRWHRPVRPTFRDDGGIKIDLPEFEGRLDPDEFLNWIHTVERVIEFKEVAADRIVKLVAIKLRKHASLWWENLKRNRTREGKSKITDWDKMKKELHRKYLPEQYRQELFLKLHRLNQRQLSVEEYAAKFEQLALKCDLIESEENTIVRFLDGLQPAIAHVVQLQTFWTLQDVINLALKVEKQLKNMPANHSRPREVWEGVPTTSSSAGRGWNSSSNAAGATSARKCFKCQGYGNIASNCLTRRVITVIEEEELEADTDLLKEMGKAETGGSPEPTIICADEGELLVLRRCENIASCALVEKLQIPTEVHPRPYKLSWIQRGSEVEDLVWCDVLPMDACHLLLGRPWQNDRQAHQNGSTNTYTITHSREKLLLMPMEPHGNDCAKELMLMKRAECQLALRQTYGGYLLLLKENTTA</sequence>
<feature type="compositionally biased region" description="Low complexity" evidence="1">
    <location>
        <begin position="220"/>
        <end position="231"/>
    </location>
</feature>
<gene>
    <name evidence="3" type="ORF">KFK09_026307</name>
</gene>
<name>A0A8T3A8D2_DENNO</name>
<feature type="domain" description="Retrotransposon gag" evidence="2">
    <location>
        <begin position="73"/>
        <end position="172"/>
    </location>
</feature>
<dbReference type="Proteomes" id="UP000829196">
    <property type="component" value="Unassembled WGS sequence"/>
</dbReference>
<dbReference type="Pfam" id="PF03732">
    <property type="entry name" value="Retrotrans_gag"/>
    <property type="match status" value="1"/>
</dbReference>
<dbReference type="PANTHER" id="PTHR35046">
    <property type="entry name" value="ZINC KNUCKLE (CCHC-TYPE) FAMILY PROTEIN"/>
    <property type="match status" value="1"/>
</dbReference>
<dbReference type="InterPro" id="IPR005162">
    <property type="entry name" value="Retrotrans_gag_dom"/>
</dbReference>
<evidence type="ECO:0000259" key="2">
    <source>
        <dbReference type="Pfam" id="PF03732"/>
    </source>
</evidence>
<dbReference type="EMBL" id="JAGYWB010000018">
    <property type="protein sequence ID" value="KAI0492042.1"/>
    <property type="molecule type" value="Genomic_DNA"/>
</dbReference>
<accession>A0A8T3A8D2</accession>
<reference evidence="3" key="1">
    <citation type="journal article" date="2022" name="Front. Genet.">
        <title>Chromosome-Scale Assembly of the Dendrobium nobile Genome Provides Insights Into the Molecular Mechanism of the Biosynthesis of the Medicinal Active Ingredient of Dendrobium.</title>
        <authorList>
            <person name="Xu Q."/>
            <person name="Niu S.-C."/>
            <person name="Li K.-L."/>
            <person name="Zheng P.-J."/>
            <person name="Zhang X.-J."/>
            <person name="Jia Y."/>
            <person name="Liu Y."/>
            <person name="Niu Y.-X."/>
            <person name="Yu L.-H."/>
            <person name="Chen D.-F."/>
            <person name="Zhang G.-Q."/>
        </authorList>
    </citation>
    <scope>NUCLEOTIDE SEQUENCE</scope>
    <source>
        <tissue evidence="3">Leaf</tissue>
    </source>
</reference>
<evidence type="ECO:0000256" key="1">
    <source>
        <dbReference type="SAM" id="MobiDB-lite"/>
    </source>
</evidence>
<evidence type="ECO:0000313" key="3">
    <source>
        <dbReference type="EMBL" id="KAI0492042.1"/>
    </source>
</evidence>
<feature type="region of interest" description="Disordered" evidence="1">
    <location>
        <begin position="207"/>
        <end position="231"/>
    </location>
</feature>
<dbReference type="CDD" id="cd00303">
    <property type="entry name" value="retropepsin_like"/>
    <property type="match status" value="1"/>
</dbReference>
<feature type="compositionally biased region" description="Basic and acidic residues" evidence="1">
    <location>
        <begin position="1"/>
        <end position="18"/>
    </location>
</feature>